<accession>A0A7L5DQL8</accession>
<evidence type="ECO:0000313" key="1">
    <source>
        <dbReference type="EMBL" id="QJD79892.1"/>
    </source>
</evidence>
<dbReference type="EMBL" id="CP051677">
    <property type="protein sequence ID" value="QJD79892.1"/>
    <property type="molecule type" value="Genomic_DNA"/>
</dbReference>
<keyword evidence="2" id="KW-1185">Reference proteome</keyword>
<sequence length="121" mass="13813">MAIVIDDTLDLIFLQKALTFIKFSYTDYDAQYLAGSPSSGKLLERVSKELEPYYQKIKPDYRLVFGSIEDDNQSFQNLKIHLAHINDWNMLDMGTKAEVLRTLATPFSISKATVEQLSNTD</sequence>
<evidence type="ECO:0000313" key="2">
    <source>
        <dbReference type="Proteomes" id="UP000501128"/>
    </source>
</evidence>
<protein>
    <submittedName>
        <fullName evidence="1">Uncharacterized protein</fullName>
    </submittedName>
</protein>
<dbReference type="AlphaFoldDB" id="A0A7L5DQL8"/>
<gene>
    <name evidence="1" type="ORF">HH216_16825</name>
</gene>
<dbReference type="Proteomes" id="UP000501128">
    <property type="component" value="Chromosome"/>
</dbReference>
<reference evidence="1 2" key="1">
    <citation type="submission" date="2020-04" db="EMBL/GenBank/DDBJ databases">
        <title>Genome sequencing of novel species.</title>
        <authorList>
            <person name="Heo J."/>
            <person name="Kim S.-J."/>
            <person name="Kim J.-S."/>
            <person name="Hong S.-B."/>
            <person name="Kwon S.-W."/>
        </authorList>
    </citation>
    <scope>NUCLEOTIDE SEQUENCE [LARGE SCALE GENOMIC DNA]</scope>
    <source>
        <strain evidence="1 2">CJU-R4</strain>
    </source>
</reference>
<name>A0A7L5DQL8_9BACT</name>
<dbReference type="RefSeq" id="WP_169551853.1">
    <property type="nucleotide sequence ID" value="NZ_CP051677.1"/>
</dbReference>
<proteinExistence type="predicted"/>
<organism evidence="1 2">
    <name type="scientific">Spirosoma rhododendri</name>
    <dbReference type="NCBI Taxonomy" id="2728024"/>
    <lineage>
        <taxon>Bacteria</taxon>
        <taxon>Pseudomonadati</taxon>
        <taxon>Bacteroidota</taxon>
        <taxon>Cytophagia</taxon>
        <taxon>Cytophagales</taxon>
        <taxon>Cytophagaceae</taxon>
        <taxon>Spirosoma</taxon>
    </lineage>
</organism>
<dbReference type="KEGG" id="srho:HH216_16825"/>